<feature type="region of interest" description="Disordered" evidence="1">
    <location>
        <begin position="222"/>
        <end position="293"/>
    </location>
</feature>
<dbReference type="EMBL" id="KV454069">
    <property type="protein sequence ID" value="ODV93046.1"/>
    <property type="molecule type" value="Genomic_DNA"/>
</dbReference>
<accession>A0A1E4TMQ8</accession>
<feature type="compositionally biased region" description="Basic residues" evidence="1">
    <location>
        <begin position="257"/>
        <end position="269"/>
    </location>
</feature>
<dbReference type="Proteomes" id="UP000094236">
    <property type="component" value="Unassembled WGS sequence"/>
</dbReference>
<dbReference type="AlphaFoldDB" id="A0A1E4TMQ8"/>
<keyword evidence="3" id="KW-1185">Reference proteome</keyword>
<feature type="compositionally biased region" description="Basic residues" evidence="1">
    <location>
        <begin position="230"/>
        <end position="239"/>
    </location>
</feature>
<feature type="compositionally biased region" description="Basic and acidic residues" evidence="1">
    <location>
        <begin position="172"/>
        <end position="194"/>
    </location>
</feature>
<sequence length="307" mass="34130">MASGRGGSDSLSSDSGFLSSGAVSGQTSGQSSGQASEDAPKRKLINDNGSKPKNLPKLKAKQVLQHEISSDIGENEDGWQEPELAAPQPIVTGFPLGSFPSKKIKKEALWPRKKLNSSNKKKLNKKAIGVIQSQNRNKDINNNSEENSPHESAEMELDDDEDFEEEINDVGDNDKRLKYDKNLQTKKSEELANLSLERKELHPKIKNDSDLYRKKKIKRTIDNSENIKIDKKRKYKKKNSIPSTPSKNKGNGINGHGNKRIKYSPKKIRQNPFGYGGPPDLAGQPRFGANNNANYDDPTKVSIYIVF</sequence>
<feature type="compositionally biased region" description="Basic residues" evidence="1">
    <location>
        <begin position="111"/>
        <end position="125"/>
    </location>
</feature>
<feature type="region of interest" description="Disordered" evidence="1">
    <location>
        <begin position="1"/>
        <end position="98"/>
    </location>
</feature>
<feature type="region of interest" description="Disordered" evidence="1">
    <location>
        <begin position="111"/>
        <end position="194"/>
    </location>
</feature>
<evidence type="ECO:0000313" key="3">
    <source>
        <dbReference type="Proteomes" id="UP000094236"/>
    </source>
</evidence>
<evidence type="ECO:0000313" key="2">
    <source>
        <dbReference type="EMBL" id="ODV93046.1"/>
    </source>
</evidence>
<protein>
    <submittedName>
        <fullName evidence="2">Uncharacterized protein</fullName>
    </submittedName>
</protein>
<name>A0A1E4TMQ8_PACTA</name>
<feature type="compositionally biased region" description="Low complexity" evidence="1">
    <location>
        <begin position="8"/>
        <end position="36"/>
    </location>
</feature>
<proteinExistence type="predicted"/>
<evidence type="ECO:0000256" key="1">
    <source>
        <dbReference type="SAM" id="MobiDB-lite"/>
    </source>
</evidence>
<feature type="compositionally biased region" description="Acidic residues" evidence="1">
    <location>
        <begin position="154"/>
        <end position="171"/>
    </location>
</feature>
<reference evidence="3" key="1">
    <citation type="submission" date="2016-05" db="EMBL/GenBank/DDBJ databases">
        <title>Comparative genomics of biotechnologically important yeasts.</title>
        <authorList>
            <consortium name="DOE Joint Genome Institute"/>
            <person name="Riley R."/>
            <person name="Haridas S."/>
            <person name="Wolfe K.H."/>
            <person name="Lopes M.R."/>
            <person name="Hittinger C.T."/>
            <person name="Goker M."/>
            <person name="Salamov A."/>
            <person name="Wisecaver J."/>
            <person name="Long T.M."/>
            <person name="Aerts A.L."/>
            <person name="Barry K."/>
            <person name="Choi C."/>
            <person name="Clum A."/>
            <person name="Coughlan A.Y."/>
            <person name="Deshpande S."/>
            <person name="Douglass A.P."/>
            <person name="Hanson S.J."/>
            <person name="Klenk H.-P."/>
            <person name="Labutti K."/>
            <person name="Lapidus A."/>
            <person name="Lindquist E."/>
            <person name="Lipzen A."/>
            <person name="Meier-Kolthoff J.P."/>
            <person name="Ohm R.A."/>
            <person name="Otillar R.P."/>
            <person name="Pangilinan J."/>
            <person name="Peng Y."/>
            <person name="Rokas A."/>
            <person name="Rosa C.A."/>
            <person name="Scheuner C."/>
            <person name="Sibirny A.A."/>
            <person name="Slot J.C."/>
            <person name="Stielow J.B."/>
            <person name="Sun H."/>
            <person name="Kurtzman C.P."/>
            <person name="Blackwell M."/>
            <person name="Grigoriev I.V."/>
            <person name="Jeffries T.W."/>
        </authorList>
    </citation>
    <scope>NUCLEOTIDE SEQUENCE [LARGE SCALE GENOMIC DNA]</scope>
    <source>
        <strain evidence="3">NRRL Y-2460</strain>
    </source>
</reference>
<organism evidence="2 3">
    <name type="scientific">Pachysolen tannophilus NRRL Y-2460</name>
    <dbReference type="NCBI Taxonomy" id="669874"/>
    <lineage>
        <taxon>Eukaryota</taxon>
        <taxon>Fungi</taxon>
        <taxon>Dikarya</taxon>
        <taxon>Ascomycota</taxon>
        <taxon>Saccharomycotina</taxon>
        <taxon>Pichiomycetes</taxon>
        <taxon>Pachysolenaceae</taxon>
        <taxon>Pachysolen</taxon>
    </lineage>
</organism>
<gene>
    <name evidence="2" type="ORF">PACTADRAFT_5411</name>
</gene>